<sequence length="581" mass="60158">MADRVLRLVNNQVRVAVAGGPLVAALAGQAAAAAAQAYVDEAEAAAAAAQQNYEDALAIQALGDDAAAIAARAAKAQNLNDLADKEAATNNLLFLQSGTGAGSRSVRDKLRDTKDLGDFTGLQASIDGLTAGGAVLNLPVGTQTGTGTLTLKKAVNLAGKGTAHHAFYNAGTERGTVIERAAPAAGYAVEMESALNGYGGFGLRDLSIYHSGANTARAVLRVAGIQRPQLTNVEVATLDNAVADYGVLLEPAANGNLTLYGRFDSLYIAKDNGSKPNIGLGIYEDSNANVFCGGSIQGIVCALEMGGTTLSPINNAFVGVAFEGVYSASVEHEFVADGAGVLGTPGGACYVAKLIKINRALGLGFYSCYFELGGAPATYDDGVNGEHPLYPAISLEGPNVKNVTIDAVQTCYVYDKGAVGSHITYGSTGKVYDTREAPMLFLRKNSAQTVTSYTNVAILYNTQVVYRADAISYDDTTGIGTVHQSGVYRFDAALALDGFDAAGETFAYMRLATSAGVNMKGRNALVDGSTGGGIPVVFELSGAVYLDAGDTFTLQIFQSTGVDQDVTTDAEYNRLLVQKIS</sequence>
<evidence type="ECO:0000313" key="2">
    <source>
        <dbReference type="EMBL" id="SFS42127.1"/>
    </source>
</evidence>
<evidence type="ECO:0000313" key="3">
    <source>
        <dbReference type="Proteomes" id="UP000198788"/>
    </source>
</evidence>
<gene>
    <name evidence="2" type="ORF">SAMN05192570_1157</name>
</gene>
<dbReference type="Gene3D" id="2.60.120.40">
    <property type="match status" value="1"/>
</dbReference>
<dbReference type="EMBL" id="FOZV01000002">
    <property type="protein sequence ID" value="SFS42127.1"/>
    <property type="molecule type" value="Genomic_DNA"/>
</dbReference>
<keyword evidence="1" id="KW-0175">Coiled coil</keyword>
<keyword evidence="3" id="KW-1185">Reference proteome</keyword>
<accession>A0A1I6PPK4</accession>
<organism evidence="2 3">
    <name type="scientific">Brevundimonas viscosa</name>
    <dbReference type="NCBI Taxonomy" id="871741"/>
    <lineage>
        <taxon>Bacteria</taxon>
        <taxon>Pseudomonadati</taxon>
        <taxon>Pseudomonadota</taxon>
        <taxon>Alphaproteobacteria</taxon>
        <taxon>Caulobacterales</taxon>
        <taxon>Caulobacteraceae</taxon>
        <taxon>Brevundimonas</taxon>
    </lineage>
</organism>
<proteinExistence type="predicted"/>
<dbReference type="STRING" id="871741.SAMN05192570_1157"/>
<dbReference type="AlphaFoldDB" id="A0A1I6PPK4"/>
<protein>
    <submittedName>
        <fullName evidence="2">Uncharacterized protein</fullName>
    </submittedName>
</protein>
<dbReference type="Proteomes" id="UP000198788">
    <property type="component" value="Unassembled WGS sequence"/>
</dbReference>
<reference evidence="3" key="1">
    <citation type="submission" date="2016-10" db="EMBL/GenBank/DDBJ databases">
        <authorList>
            <person name="Varghese N."/>
            <person name="Submissions S."/>
        </authorList>
    </citation>
    <scope>NUCLEOTIDE SEQUENCE [LARGE SCALE GENOMIC DNA]</scope>
    <source>
        <strain evidence="3">CGMCC 1.10683</strain>
    </source>
</reference>
<feature type="coiled-coil region" evidence="1">
    <location>
        <begin position="32"/>
        <end position="59"/>
    </location>
</feature>
<name>A0A1I6PPK4_9CAUL</name>
<dbReference type="RefSeq" id="WP_092307720.1">
    <property type="nucleotide sequence ID" value="NZ_FOZV01000002.1"/>
</dbReference>
<dbReference type="InterPro" id="IPR008983">
    <property type="entry name" value="Tumour_necrosis_fac-like_dom"/>
</dbReference>
<evidence type="ECO:0000256" key="1">
    <source>
        <dbReference type="SAM" id="Coils"/>
    </source>
</evidence>